<dbReference type="SMART" id="SM00838">
    <property type="entry name" value="EFG_C"/>
    <property type="match status" value="1"/>
</dbReference>
<evidence type="ECO:0000256" key="17">
    <source>
        <dbReference type="ARBA" id="ARBA00048548"/>
    </source>
</evidence>
<dbReference type="CDD" id="cd04096">
    <property type="entry name" value="eEF2_snRNP_like_C"/>
    <property type="match status" value="1"/>
</dbReference>
<dbReference type="SMART" id="SM00636">
    <property type="entry name" value="Glyco_18"/>
    <property type="match status" value="1"/>
</dbReference>
<dbReference type="SUPFAM" id="SSF51445">
    <property type="entry name" value="(Trans)glycosidases"/>
    <property type="match status" value="1"/>
</dbReference>
<dbReference type="FunFam" id="3.40.50.300:FF:000746">
    <property type="entry name" value="Ribosome assembly protein 1"/>
    <property type="match status" value="1"/>
</dbReference>
<dbReference type="SUPFAM" id="SSF54980">
    <property type="entry name" value="EF-G C-terminal domain-like"/>
    <property type="match status" value="2"/>
</dbReference>
<dbReference type="HOGENOM" id="CLU_002794_3_1_1"/>
<dbReference type="eggNOG" id="KOG2806">
    <property type="taxonomic scope" value="Eukaryota"/>
</dbReference>
<evidence type="ECO:0000256" key="15">
    <source>
        <dbReference type="ARBA" id="ARBA00023295"/>
    </source>
</evidence>
<dbReference type="NCBIfam" id="TIGR00231">
    <property type="entry name" value="small_GTP"/>
    <property type="match status" value="1"/>
</dbReference>
<evidence type="ECO:0000256" key="18">
    <source>
        <dbReference type="ARBA" id="ARBA00068031"/>
    </source>
</evidence>
<dbReference type="InterPro" id="IPR005225">
    <property type="entry name" value="Small_GTP-bd"/>
</dbReference>
<dbReference type="Proteomes" id="UP000014500">
    <property type="component" value="Unassembled WGS sequence"/>
</dbReference>
<dbReference type="FunFam" id="3.30.70.870:FF:000002">
    <property type="entry name" value="Translation elongation factor 2"/>
    <property type="match status" value="1"/>
</dbReference>
<comment type="catalytic activity">
    <reaction evidence="17">
        <text>GTP + H2O = GDP + phosphate + H(+)</text>
        <dbReference type="Rhea" id="RHEA:19669"/>
        <dbReference type="ChEBI" id="CHEBI:15377"/>
        <dbReference type="ChEBI" id="CHEBI:15378"/>
        <dbReference type="ChEBI" id="CHEBI:37565"/>
        <dbReference type="ChEBI" id="CHEBI:43474"/>
        <dbReference type="ChEBI" id="CHEBI:58189"/>
    </reaction>
</comment>
<dbReference type="GO" id="GO:0042256">
    <property type="term" value="P:cytosolic ribosome assembly"/>
    <property type="evidence" value="ECO:0007669"/>
    <property type="project" value="UniProtKB-ARBA"/>
</dbReference>
<dbReference type="Gene3D" id="2.40.30.10">
    <property type="entry name" value="Translation factors"/>
    <property type="match status" value="1"/>
</dbReference>
<keyword evidence="5" id="KW-0963">Cytoplasm</keyword>
<dbReference type="Pfam" id="PF14492">
    <property type="entry name" value="EFG_III"/>
    <property type="match status" value="1"/>
</dbReference>
<dbReference type="GO" id="GO:0000272">
    <property type="term" value="P:polysaccharide catabolic process"/>
    <property type="evidence" value="ECO:0007669"/>
    <property type="project" value="UniProtKB-KW"/>
</dbReference>
<dbReference type="InterPro" id="IPR000640">
    <property type="entry name" value="EFG_V-like"/>
</dbReference>
<keyword evidence="13" id="KW-1015">Disulfide bond</keyword>
<dbReference type="OMA" id="FARCDIQ"/>
<dbReference type="EC" id="3.2.1.14" evidence="4"/>
<keyword evidence="10 20" id="KW-0378">Hydrolase</keyword>
<evidence type="ECO:0000313" key="24">
    <source>
        <dbReference type="EnsemblMetazoa" id="SMAR012696-PA"/>
    </source>
</evidence>
<evidence type="ECO:0000256" key="8">
    <source>
        <dbReference type="ARBA" id="ARBA00022729"/>
    </source>
</evidence>
<organism evidence="24 25">
    <name type="scientific">Strigamia maritima</name>
    <name type="common">European centipede</name>
    <name type="synonym">Geophilus maritimus</name>
    <dbReference type="NCBI Taxonomy" id="126957"/>
    <lineage>
        <taxon>Eukaryota</taxon>
        <taxon>Metazoa</taxon>
        <taxon>Ecdysozoa</taxon>
        <taxon>Arthropoda</taxon>
        <taxon>Myriapoda</taxon>
        <taxon>Chilopoda</taxon>
        <taxon>Pleurostigmophora</taxon>
        <taxon>Geophilomorpha</taxon>
        <taxon>Linotaeniidae</taxon>
        <taxon>Strigamia</taxon>
    </lineage>
</organism>
<keyword evidence="16" id="KW-0624">Polysaccharide degradation</keyword>
<proteinExistence type="inferred from homology"/>
<dbReference type="PROSITE" id="PS51722">
    <property type="entry name" value="G_TR_2"/>
    <property type="match status" value="1"/>
</dbReference>
<dbReference type="FunFam" id="3.10.50.10:FF:000004">
    <property type="entry name" value="Chitinase 5"/>
    <property type="match status" value="1"/>
</dbReference>
<dbReference type="GO" id="GO:0003924">
    <property type="term" value="F:GTPase activity"/>
    <property type="evidence" value="ECO:0007669"/>
    <property type="project" value="InterPro"/>
</dbReference>
<dbReference type="SUPFAM" id="SSF54211">
    <property type="entry name" value="Ribosomal protein S5 domain 2-like"/>
    <property type="match status" value="1"/>
</dbReference>
<dbReference type="SUPFAM" id="SSF54556">
    <property type="entry name" value="Chitinase insertion domain"/>
    <property type="match status" value="1"/>
</dbReference>
<dbReference type="FunFam" id="3.30.70.240:FF:000006">
    <property type="entry name" value="Elongation factor like GTPase 1"/>
    <property type="match status" value="1"/>
</dbReference>
<feature type="domain" description="Tr-type G" evidence="22">
    <location>
        <begin position="64"/>
        <end position="317"/>
    </location>
</feature>
<dbReference type="InterPro" id="IPR001579">
    <property type="entry name" value="Glyco_hydro_18_chit_AS"/>
</dbReference>
<feature type="region of interest" description="Disordered" evidence="21">
    <location>
        <begin position="1496"/>
        <end position="1523"/>
    </location>
</feature>
<dbReference type="GO" id="GO:0008061">
    <property type="term" value="F:chitin binding"/>
    <property type="evidence" value="ECO:0007669"/>
    <property type="project" value="UniProtKB-KW"/>
</dbReference>
<dbReference type="EMBL" id="JH432185">
    <property type="status" value="NOT_ANNOTATED_CDS"/>
    <property type="molecule type" value="Genomic_DNA"/>
</dbReference>
<evidence type="ECO:0000256" key="6">
    <source>
        <dbReference type="ARBA" id="ARBA00022517"/>
    </source>
</evidence>
<dbReference type="InterPro" id="IPR017853">
    <property type="entry name" value="GH"/>
</dbReference>
<dbReference type="GO" id="GO:0008843">
    <property type="term" value="F:endochitinase activity"/>
    <property type="evidence" value="ECO:0007669"/>
    <property type="project" value="UniProtKB-EC"/>
</dbReference>
<evidence type="ECO:0000259" key="23">
    <source>
        <dbReference type="PROSITE" id="PS51910"/>
    </source>
</evidence>
<evidence type="ECO:0000256" key="1">
    <source>
        <dbReference type="ARBA" id="ARBA00000822"/>
    </source>
</evidence>
<comment type="subcellular location">
    <subcellularLocation>
        <location evidence="2">Cytoplasm</location>
    </subcellularLocation>
</comment>
<dbReference type="Gene3D" id="3.30.230.10">
    <property type="match status" value="1"/>
</dbReference>
<dbReference type="GO" id="GO:1990904">
    <property type="term" value="C:ribonucleoprotein complex"/>
    <property type="evidence" value="ECO:0007669"/>
    <property type="project" value="TreeGrafter"/>
</dbReference>
<dbReference type="InterPro" id="IPR001223">
    <property type="entry name" value="Glyco_hydro18_cat"/>
</dbReference>
<keyword evidence="14" id="KW-0119">Carbohydrate metabolism</keyword>
<dbReference type="Gene3D" id="3.20.20.80">
    <property type="entry name" value="Glycosidases"/>
    <property type="match status" value="1"/>
</dbReference>
<keyword evidence="25" id="KW-1185">Reference proteome</keyword>
<dbReference type="eggNOG" id="KOG0467">
    <property type="taxonomic scope" value="Eukaryota"/>
</dbReference>
<evidence type="ECO:0000256" key="5">
    <source>
        <dbReference type="ARBA" id="ARBA00022490"/>
    </source>
</evidence>
<dbReference type="CDD" id="cd16268">
    <property type="entry name" value="EF2_II"/>
    <property type="match status" value="1"/>
</dbReference>
<dbReference type="GO" id="GO:0005525">
    <property type="term" value="F:GTP binding"/>
    <property type="evidence" value="ECO:0007669"/>
    <property type="project" value="UniProtKB-KW"/>
</dbReference>
<dbReference type="EnsemblMetazoa" id="SMAR012696-RA">
    <property type="protein sequence ID" value="SMAR012696-PA"/>
    <property type="gene ID" value="SMAR012696"/>
</dbReference>
<dbReference type="GO" id="GO:0006032">
    <property type="term" value="P:chitin catabolic process"/>
    <property type="evidence" value="ECO:0007669"/>
    <property type="project" value="UniProtKB-KW"/>
</dbReference>
<dbReference type="InterPro" id="IPR056752">
    <property type="entry name" value="EFL1"/>
</dbReference>
<comment type="similarity">
    <text evidence="3">Belongs to the glycosyl hydrolase 18 family. Chitinase class II subfamily.</text>
</comment>
<dbReference type="InterPro" id="IPR035647">
    <property type="entry name" value="EFG_III/V"/>
</dbReference>
<protein>
    <recommendedName>
        <fullName evidence="18">Ribosome assembly protein 1</fullName>
        <ecNumber evidence="4">3.2.1.14</ecNumber>
    </recommendedName>
    <alternativeName>
        <fullName evidence="19">Elongation factor-like 1</fullName>
    </alternativeName>
</protein>
<dbReference type="InterPro" id="IPR009000">
    <property type="entry name" value="Transl_B-barrel_sf"/>
</dbReference>
<name>T1JFT1_STRMM</name>
<keyword evidence="15 20" id="KW-0326">Glycosidase</keyword>
<evidence type="ECO:0000256" key="16">
    <source>
        <dbReference type="ARBA" id="ARBA00023326"/>
    </source>
</evidence>
<dbReference type="InterPro" id="IPR041095">
    <property type="entry name" value="EFG_II"/>
</dbReference>
<feature type="domain" description="GH18" evidence="23">
    <location>
        <begin position="1125"/>
        <end position="1495"/>
    </location>
</feature>
<dbReference type="Pfam" id="PF25118">
    <property type="entry name" value="EFL1"/>
    <property type="match status" value="1"/>
</dbReference>
<dbReference type="PRINTS" id="PR00315">
    <property type="entry name" value="ELONGATNFCT"/>
</dbReference>
<comment type="catalytic activity">
    <reaction evidence="1">
        <text>Random endo-hydrolysis of N-acetyl-beta-D-glucosaminide (1-&gt;4)-beta-linkages in chitin and chitodextrins.</text>
        <dbReference type="EC" id="3.2.1.14"/>
    </reaction>
</comment>
<dbReference type="SUPFAM" id="SSF50447">
    <property type="entry name" value="Translation proteins"/>
    <property type="match status" value="1"/>
</dbReference>
<evidence type="ECO:0000256" key="7">
    <source>
        <dbReference type="ARBA" id="ARBA00022669"/>
    </source>
</evidence>
<dbReference type="CDD" id="cd02872">
    <property type="entry name" value="GH18_chitolectin_chitotriosidase"/>
    <property type="match status" value="1"/>
</dbReference>
<keyword evidence="8" id="KW-0732">Signal</keyword>
<keyword evidence="9" id="KW-0547">Nucleotide-binding</keyword>
<dbReference type="InterPro" id="IPR000795">
    <property type="entry name" value="T_Tr_GTP-bd_dom"/>
</dbReference>
<keyword evidence="6" id="KW-0690">Ribosome biogenesis</keyword>
<dbReference type="PANTHER" id="PTHR42908">
    <property type="entry name" value="TRANSLATION ELONGATION FACTOR-RELATED"/>
    <property type="match status" value="1"/>
</dbReference>
<dbReference type="GO" id="GO:0005829">
    <property type="term" value="C:cytosol"/>
    <property type="evidence" value="ECO:0007669"/>
    <property type="project" value="TreeGrafter"/>
</dbReference>
<dbReference type="InterPro" id="IPR011583">
    <property type="entry name" value="Chitinase_II/V-like_cat"/>
</dbReference>
<dbReference type="PROSITE" id="PS51910">
    <property type="entry name" value="GH18_2"/>
    <property type="match status" value="1"/>
</dbReference>
<dbReference type="PANTHER" id="PTHR42908:SF3">
    <property type="entry name" value="ELONGATION FACTOR-LIKE GTPASE 1"/>
    <property type="match status" value="1"/>
</dbReference>
<dbReference type="Gene3D" id="3.90.1430.10">
    <property type="entry name" value="Yeast translation eEF2 (G' domain)"/>
    <property type="match status" value="1"/>
</dbReference>
<dbReference type="Gene3D" id="3.10.50.10">
    <property type="match status" value="1"/>
</dbReference>
<dbReference type="FunFam" id="3.90.1430.10:FF:000002">
    <property type="entry name" value="Elongation factor like GTPase 1"/>
    <property type="match status" value="1"/>
</dbReference>
<keyword evidence="12" id="KW-0342">GTP-binding</keyword>
<dbReference type="Gene3D" id="3.40.50.300">
    <property type="entry name" value="P-loop containing nucleotide triphosphate hydrolases"/>
    <property type="match status" value="1"/>
</dbReference>
<dbReference type="CDD" id="cd01885">
    <property type="entry name" value="EF2"/>
    <property type="match status" value="1"/>
</dbReference>
<accession>T1JFT1</accession>
<dbReference type="Gene3D" id="3.30.70.870">
    <property type="entry name" value="Elongation Factor G (Translational Gtpase), domain 3"/>
    <property type="match status" value="1"/>
</dbReference>
<reference evidence="25" key="1">
    <citation type="submission" date="2011-05" db="EMBL/GenBank/DDBJ databases">
        <authorList>
            <person name="Richards S.R."/>
            <person name="Qu J."/>
            <person name="Jiang H."/>
            <person name="Jhangiani S.N."/>
            <person name="Agravi P."/>
            <person name="Goodspeed R."/>
            <person name="Gross S."/>
            <person name="Mandapat C."/>
            <person name="Jackson L."/>
            <person name="Mathew T."/>
            <person name="Pu L."/>
            <person name="Thornton R."/>
            <person name="Saada N."/>
            <person name="Wilczek-Boney K.B."/>
            <person name="Lee S."/>
            <person name="Kovar C."/>
            <person name="Wu Y."/>
            <person name="Scherer S.E."/>
            <person name="Worley K.C."/>
            <person name="Muzny D.M."/>
            <person name="Gibbs R."/>
        </authorList>
    </citation>
    <scope>NUCLEOTIDE SEQUENCE</scope>
    <source>
        <strain evidence="25">Brora</strain>
    </source>
</reference>
<evidence type="ECO:0000256" key="19">
    <source>
        <dbReference type="ARBA" id="ARBA00081809"/>
    </source>
</evidence>
<evidence type="ECO:0000256" key="10">
    <source>
        <dbReference type="ARBA" id="ARBA00022801"/>
    </source>
</evidence>
<dbReference type="CDD" id="cd01681">
    <property type="entry name" value="aeEF2_snRNP_like_IV"/>
    <property type="match status" value="1"/>
</dbReference>
<evidence type="ECO:0000256" key="3">
    <source>
        <dbReference type="ARBA" id="ARBA00009121"/>
    </source>
</evidence>
<evidence type="ECO:0000259" key="22">
    <source>
        <dbReference type="PROSITE" id="PS51722"/>
    </source>
</evidence>
<dbReference type="InterPro" id="IPR020568">
    <property type="entry name" value="Ribosomal_Su5_D2-typ_SF"/>
</dbReference>
<feature type="compositionally biased region" description="Polar residues" evidence="21">
    <location>
        <begin position="1503"/>
        <end position="1522"/>
    </location>
</feature>
<evidence type="ECO:0000313" key="25">
    <source>
        <dbReference type="Proteomes" id="UP000014500"/>
    </source>
</evidence>
<evidence type="ECO:0000256" key="12">
    <source>
        <dbReference type="ARBA" id="ARBA00023134"/>
    </source>
</evidence>
<evidence type="ECO:0000256" key="14">
    <source>
        <dbReference type="ARBA" id="ARBA00023277"/>
    </source>
</evidence>
<dbReference type="Gene3D" id="3.30.70.240">
    <property type="match status" value="1"/>
</dbReference>
<keyword evidence="11" id="KW-0146">Chitin degradation</keyword>
<dbReference type="InterPro" id="IPR014721">
    <property type="entry name" value="Ribsml_uS5_D2-typ_fold_subgr"/>
</dbReference>
<evidence type="ECO:0000256" key="13">
    <source>
        <dbReference type="ARBA" id="ARBA00023157"/>
    </source>
</evidence>
<evidence type="ECO:0000256" key="4">
    <source>
        <dbReference type="ARBA" id="ARBA00012729"/>
    </source>
</evidence>
<dbReference type="Pfam" id="PF00009">
    <property type="entry name" value="GTP_EFTU"/>
    <property type="match status" value="1"/>
</dbReference>
<evidence type="ECO:0000256" key="2">
    <source>
        <dbReference type="ARBA" id="ARBA00004496"/>
    </source>
</evidence>
<dbReference type="CDD" id="cd16261">
    <property type="entry name" value="EF2_snRNP_III"/>
    <property type="match status" value="1"/>
</dbReference>
<evidence type="ECO:0000256" key="20">
    <source>
        <dbReference type="RuleBase" id="RU000489"/>
    </source>
</evidence>
<dbReference type="Pfam" id="PF00679">
    <property type="entry name" value="EFG_C"/>
    <property type="match status" value="1"/>
</dbReference>
<evidence type="ECO:0000256" key="9">
    <source>
        <dbReference type="ARBA" id="ARBA00022741"/>
    </source>
</evidence>
<dbReference type="GO" id="GO:0043022">
    <property type="term" value="F:ribosome binding"/>
    <property type="evidence" value="ECO:0007669"/>
    <property type="project" value="TreeGrafter"/>
</dbReference>
<evidence type="ECO:0000256" key="11">
    <source>
        <dbReference type="ARBA" id="ARBA00023024"/>
    </source>
</evidence>
<keyword evidence="7" id="KW-0147">Chitin-binding</keyword>
<dbReference type="SUPFAM" id="SSF52540">
    <property type="entry name" value="P-loop containing nucleoside triphosphate hydrolases"/>
    <property type="match status" value="1"/>
</dbReference>
<dbReference type="InterPro" id="IPR027417">
    <property type="entry name" value="P-loop_NTPase"/>
</dbReference>
<dbReference type="PROSITE" id="PS01095">
    <property type="entry name" value="GH18_1"/>
    <property type="match status" value="1"/>
</dbReference>
<sequence>MESHGKYSRKARSRSVVRMLDSGTRLLTSTFQAKFYGAIKITYTSTYTHCAKTERFSQLQRNPTNIRNLCIMAHVDHGKTTLADALIASNGIISQKLAGKLRYMDSREDEQQRGITMKSSAIALYHRRDGQDYLINLIDSPGHVDFTSEVSTAVRLCDGAIVLVDVVEGVCAQTKVSLKQAWIEGLKPVLILNKMDRLIVEQKKSPSDAYVHLQQILEQVNAVVGELFATDILSKTSKEYDRGGIANERGGSVSVSVSVGDEVYDWSSGLDETDDSNVYFSPDRGNVAFACALDGWGFGISHFAQMYTEKLGIKESVLLKTLWGDYYLNAKTKRIVKGAQARCKKPLFVQFILENVWSVYEAVVERRDPGMIEKIISSLNLEIKPRDLKCSDSRMLLQLICSQWLPLSKSTLDMVCEKLPSPLQISAERCEKLMCGNIRRFDSLPIETQRLKQHFVACSSGEEVPTIVFVSKMFTADSRDLPKFKQKPLTIREIMERREKSKQKNPKLAVQERGDIDKGDVAKVSEEHEQRVCDLPEDEDLPIFIAFARVFSGCLRKGQRVYVLGPKHKPEVALENLSKGMSINEALTLKDLKSDQHITSFEVSDLYLLMGRQLELLDQVPAGNIVGIGQLEQHALKSATLSSTLACPSFTDLHVQSPPIVRVALEPRHTVDMAALVSGLRLLNQADAAVRVQIQETGEHVIVTTGEVHLQRCLDDLQKSFAKVEIKASKPIVPFRETIVAPPKLDMTNEMIETIDGRAKNNEDEDERGVVSMQTANKACTLKLRAVPLPNAVTKLLEDNARVLEEAADGEKASTEAVHLLRVNLQKAFDEAGDEWKNATEELWAFGPRRQGPNVLLNRDRDRDRDHRQPSVWRRETHLDSSFLRKWEGSLTGGFQLATLAGPLCEEPMRGVCIVFERCEYERCDDEATSGDPYGPFSGQLMSAMKEGCRRAFQAQPQRLMTAMYTCNVLVTTEMLGKLYAVLGKRSGQVLASDLVEGSQMFDVTATLPVVESFDFANEIRKQTSGHAMPQLVFTHWQVVDIDPFWVPSTDREYAHFGEKADSENRARKYVNAVRRRKGLAVDEQVVQHAEKQRTLTRNKLGIGIRKRTLQSFFTFPSLANKSGKKVVCYYGSWAVYRPGAGKFPVEAIDPFVCTHLIYGFAGLSVANTIRSLDEWNDFPDNWGKDAFGRFNRLKLVNPELKTILAVGGWNEGSKKYSIMAESASTRKTFVNSVVVFLTKWGFDGLDMDWEYPNLRDGGLHDKENFVLLLADLKQAFAPHKFLLTSAVGAGKTTTDASYDIPRVSEYLDFINIMTYDYHGGWESVTGHNSPLYERADDLDENRILNMNFSIHHWIANGAPPEKLILGMGLYGRSFTLQNADVNGLEAPAPSKGNAGAYTGEAGTLGYNEICEQIANGEPWKIVWVDGYEAPYAYKGRQWVSYDDRKSIQIKANYARDMKLGGGMVWSIETDDFNGYCHGNKFPLISIIHETLRGPIVRPPAPSTTRGPTGRPNVSTSANLPSESDDCAVEGWFRDPDDCTIYWRCYKHGGRLVKQ</sequence>
<dbReference type="PhylomeDB" id="T1JFT1"/>
<dbReference type="Pfam" id="PF00704">
    <property type="entry name" value="Glyco_hydro_18"/>
    <property type="match status" value="1"/>
</dbReference>
<dbReference type="STRING" id="126957.T1JFT1"/>
<evidence type="ECO:0000256" key="21">
    <source>
        <dbReference type="SAM" id="MobiDB-lite"/>
    </source>
</evidence>
<dbReference type="InterPro" id="IPR029070">
    <property type="entry name" value="Chitinase_insertion_sf"/>
</dbReference>
<dbReference type="FunFam" id="3.20.20.80:FF:000097">
    <property type="entry name" value="Probable chitinase 2"/>
    <property type="match status" value="1"/>
</dbReference>
<reference evidence="24" key="2">
    <citation type="submission" date="2015-02" db="UniProtKB">
        <authorList>
            <consortium name="EnsemblMetazoa"/>
        </authorList>
    </citation>
    <scope>IDENTIFICATION</scope>
</reference>